<protein>
    <submittedName>
        <fullName evidence="2">Uncharacterized protein</fullName>
    </submittedName>
</protein>
<dbReference type="AlphaFoldDB" id="A0A8I4A4P9"/>
<reference evidence="2" key="3">
    <citation type="submission" date="2025-09" db="UniProtKB">
        <authorList>
            <consortium name="Ensembl"/>
        </authorList>
    </citation>
    <scope>IDENTIFICATION</scope>
</reference>
<evidence type="ECO:0000313" key="2">
    <source>
        <dbReference type="Ensembl" id="ENSCJAP00000093644.1"/>
    </source>
</evidence>
<dbReference type="GeneTree" id="ENSGT01130000278534"/>
<name>A0A8I4A4P9_CALJA</name>
<reference evidence="2" key="2">
    <citation type="submission" date="2025-08" db="UniProtKB">
        <authorList>
            <consortium name="Ensembl"/>
        </authorList>
    </citation>
    <scope>IDENTIFICATION</scope>
</reference>
<evidence type="ECO:0000256" key="1">
    <source>
        <dbReference type="SAM" id="MobiDB-lite"/>
    </source>
</evidence>
<feature type="region of interest" description="Disordered" evidence="1">
    <location>
        <begin position="1"/>
        <end position="25"/>
    </location>
</feature>
<sequence length="151" mass="17239">MAKRGQGTAWAMASEGENPKPWQLPRIVEPAGSQKSRMKVWELPPRFQKMYGNTWMSRDRVSLLLPRLECNGLILVHRNLCLLGSSHSSCFSLPSSWDYRMAAPSLPSAMIESFLRPPQKQKPLYFLNRLQNCESIQPLFFINYPISGVSL</sequence>
<dbReference type="Ensembl" id="ENSCJAT00000128892.1">
    <property type="protein sequence ID" value="ENSCJAP00000093644.1"/>
    <property type="gene ID" value="ENSCJAG00000079319.1"/>
</dbReference>
<reference evidence="2 3" key="1">
    <citation type="submission" date="2009-03" db="EMBL/GenBank/DDBJ databases">
        <authorList>
            <person name="Warren W."/>
            <person name="Ye L."/>
            <person name="Minx P."/>
            <person name="Worley K."/>
            <person name="Gibbs R."/>
            <person name="Wilson R.K."/>
        </authorList>
    </citation>
    <scope>NUCLEOTIDE SEQUENCE [LARGE SCALE GENOMIC DNA]</scope>
</reference>
<dbReference type="Proteomes" id="UP000008225">
    <property type="component" value="Chromosome 1"/>
</dbReference>
<accession>A0A8I4A4P9</accession>
<organism evidence="2 3">
    <name type="scientific">Callithrix jacchus</name>
    <name type="common">White-tufted-ear marmoset</name>
    <name type="synonym">Simia Jacchus</name>
    <dbReference type="NCBI Taxonomy" id="9483"/>
    <lineage>
        <taxon>Eukaryota</taxon>
        <taxon>Metazoa</taxon>
        <taxon>Chordata</taxon>
        <taxon>Craniata</taxon>
        <taxon>Vertebrata</taxon>
        <taxon>Euteleostomi</taxon>
        <taxon>Mammalia</taxon>
        <taxon>Eutheria</taxon>
        <taxon>Euarchontoglires</taxon>
        <taxon>Primates</taxon>
        <taxon>Haplorrhini</taxon>
        <taxon>Platyrrhini</taxon>
        <taxon>Cebidae</taxon>
        <taxon>Callitrichinae</taxon>
        <taxon>Callithrix</taxon>
        <taxon>Callithrix</taxon>
    </lineage>
</organism>
<keyword evidence="3" id="KW-1185">Reference proteome</keyword>
<evidence type="ECO:0000313" key="3">
    <source>
        <dbReference type="Proteomes" id="UP000008225"/>
    </source>
</evidence>
<proteinExistence type="predicted"/>